<reference evidence="1" key="1">
    <citation type="submission" date="2018-02" db="EMBL/GenBank/DDBJ databases">
        <authorList>
            <person name="Cohen D.B."/>
            <person name="Kent A.D."/>
        </authorList>
    </citation>
    <scope>NUCLEOTIDE SEQUENCE</scope>
</reference>
<sequence length="139" mass="15535">MHQVVLLVISTAVQMKRKHQAFGDFNSNSRWVLQRSGELGFCGGGDRFQQLLFWDFGSCSHDVHGWAKGLIEWSYSLQVHSRIREGLFGSDAKGRASCFSFSFRSEARAAVLQWSAALQVELKHDRNMDLAAAAEAIGD</sequence>
<protein>
    <submittedName>
        <fullName evidence="1">Uncharacterized protein</fullName>
    </submittedName>
</protein>
<proteinExistence type="predicted"/>
<name>A0A2N9GH46_FAGSY</name>
<dbReference type="EMBL" id="OIVN01001916">
    <property type="protein sequence ID" value="SPC98912.1"/>
    <property type="molecule type" value="Genomic_DNA"/>
</dbReference>
<evidence type="ECO:0000313" key="1">
    <source>
        <dbReference type="EMBL" id="SPC98912.1"/>
    </source>
</evidence>
<organism evidence="1">
    <name type="scientific">Fagus sylvatica</name>
    <name type="common">Beechnut</name>
    <dbReference type="NCBI Taxonomy" id="28930"/>
    <lineage>
        <taxon>Eukaryota</taxon>
        <taxon>Viridiplantae</taxon>
        <taxon>Streptophyta</taxon>
        <taxon>Embryophyta</taxon>
        <taxon>Tracheophyta</taxon>
        <taxon>Spermatophyta</taxon>
        <taxon>Magnoliopsida</taxon>
        <taxon>eudicotyledons</taxon>
        <taxon>Gunneridae</taxon>
        <taxon>Pentapetalae</taxon>
        <taxon>rosids</taxon>
        <taxon>fabids</taxon>
        <taxon>Fagales</taxon>
        <taxon>Fagaceae</taxon>
        <taxon>Fagus</taxon>
    </lineage>
</organism>
<gene>
    <name evidence="1" type="ORF">FSB_LOCUS26794</name>
</gene>
<dbReference type="AlphaFoldDB" id="A0A2N9GH46"/>
<accession>A0A2N9GH46</accession>